<dbReference type="InParanoid" id="B9T0Q1"/>
<name>B9T0Q1_RICCO</name>
<organism evidence="2 3">
    <name type="scientific">Ricinus communis</name>
    <name type="common">Castor bean</name>
    <dbReference type="NCBI Taxonomy" id="3988"/>
    <lineage>
        <taxon>Eukaryota</taxon>
        <taxon>Viridiplantae</taxon>
        <taxon>Streptophyta</taxon>
        <taxon>Embryophyta</taxon>
        <taxon>Tracheophyta</taxon>
        <taxon>Spermatophyta</taxon>
        <taxon>Magnoliopsida</taxon>
        <taxon>eudicotyledons</taxon>
        <taxon>Gunneridae</taxon>
        <taxon>Pentapetalae</taxon>
        <taxon>rosids</taxon>
        <taxon>fabids</taxon>
        <taxon>Malpighiales</taxon>
        <taxon>Euphorbiaceae</taxon>
        <taxon>Acalyphoideae</taxon>
        <taxon>Acalypheae</taxon>
        <taxon>Ricinus</taxon>
    </lineage>
</organism>
<dbReference type="PANTHER" id="PTHR36310">
    <property type="entry name" value="CYCLIN-DEPENDENT PROTEIN KINASE INHIBITOR SMR11"/>
    <property type="match status" value="1"/>
</dbReference>
<dbReference type="InterPro" id="IPR038971">
    <property type="entry name" value="SMR11/SMR16"/>
</dbReference>
<accession>B9T0Q1</accession>
<proteinExistence type="predicted"/>
<dbReference type="STRING" id="3988.B9T0Q1"/>
<feature type="compositionally biased region" description="Polar residues" evidence="1">
    <location>
        <begin position="42"/>
        <end position="62"/>
    </location>
</feature>
<feature type="region of interest" description="Disordered" evidence="1">
    <location>
        <begin position="40"/>
        <end position="76"/>
    </location>
</feature>
<dbReference type="EMBL" id="EQ974309">
    <property type="protein sequence ID" value="EEF30577.1"/>
    <property type="molecule type" value="Genomic_DNA"/>
</dbReference>
<protein>
    <submittedName>
        <fullName evidence="2">Uncharacterized protein</fullName>
    </submittedName>
</protein>
<dbReference type="eggNOG" id="ENOG502RZCV">
    <property type="taxonomic scope" value="Eukaryota"/>
</dbReference>
<dbReference type="Proteomes" id="UP000008311">
    <property type="component" value="Unassembled WGS sequence"/>
</dbReference>
<dbReference type="PANTHER" id="PTHR36310:SF1">
    <property type="entry name" value="CYCLIN-DEPENDENT PROTEIN KINASE INHIBITOR SMR11"/>
    <property type="match status" value="1"/>
</dbReference>
<reference evidence="3" key="1">
    <citation type="journal article" date="2010" name="Nat. Biotechnol.">
        <title>Draft genome sequence of the oilseed species Ricinus communis.</title>
        <authorList>
            <person name="Chan A.P."/>
            <person name="Crabtree J."/>
            <person name="Zhao Q."/>
            <person name="Lorenzi H."/>
            <person name="Orvis J."/>
            <person name="Puiu D."/>
            <person name="Melake-Berhan A."/>
            <person name="Jones K.M."/>
            <person name="Redman J."/>
            <person name="Chen G."/>
            <person name="Cahoon E.B."/>
            <person name="Gedil M."/>
            <person name="Stanke M."/>
            <person name="Haas B.J."/>
            <person name="Wortman J.R."/>
            <person name="Fraser-Liggett C.M."/>
            <person name="Ravel J."/>
            <person name="Rabinowicz P.D."/>
        </authorList>
    </citation>
    <scope>NUCLEOTIDE SEQUENCE [LARGE SCALE GENOMIC DNA]</scope>
    <source>
        <strain evidence="3">cv. Hale</strain>
    </source>
</reference>
<dbReference type="AlphaFoldDB" id="B9T0Q1"/>
<gene>
    <name evidence="2" type="ORF">RCOM_0126820</name>
</gene>
<feature type="region of interest" description="Disordered" evidence="1">
    <location>
        <begin position="1"/>
        <end position="23"/>
    </location>
</feature>
<evidence type="ECO:0000256" key="1">
    <source>
        <dbReference type="SAM" id="MobiDB-lite"/>
    </source>
</evidence>
<keyword evidence="3" id="KW-1185">Reference proteome</keyword>
<evidence type="ECO:0000313" key="3">
    <source>
        <dbReference type="Proteomes" id="UP000008311"/>
    </source>
</evidence>
<evidence type="ECO:0000313" key="2">
    <source>
        <dbReference type="EMBL" id="EEF30577.1"/>
    </source>
</evidence>
<sequence length="264" mass="28783">MPETEQSLGPITPANKENGDFSLDLSSPLTVVKKVPKALIFDSNTNQNQDPLTNIDSSSSPRTPKDGVFDPFAPGPEDKAWAPQCKKYSDEARSSVARRLNFSSSFKGLGDECAGDCVESISDEQMFESVYENLLEAIVSKQTECSLAELSKMELDSDSCLTPSSAPRLTGVADACPGAPMKPTGNFSCLTKINVVVDVKIIDKLVDKGVVMSKRTGYSILSTFVEAFFLCIFKFLMSKAHLCIQLHRRTFHCAAKVPPYFATT</sequence>
<dbReference type="FunCoup" id="B9T0Q1">
    <property type="interactions" value="3"/>
</dbReference>